<proteinExistence type="predicted"/>
<evidence type="ECO:0000313" key="3">
    <source>
        <dbReference type="Proteomes" id="UP001501020"/>
    </source>
</evidence>
<comment type="caution">
    <text evidence="2">The sequence shown here is derived from an EMBL/GenBank/DDBJ whole genome shotgun (WGS) entry which is preliminary data.</text>
</comment>
<evidence type="ECO:0000313" key="2">
    <source>
        <dbReference type="EMBL" id="GAA2169709.1"/>
    </source>
</evidence>
<reference evidence="2 3" key="1">
    <citation type="journal article" date="2019" name="Int. J. Syst. Evol. Microbiol.">
        <title>The Global Catalogue of Microorganisms (GCM) 10K type strain sequencing project: providing services to taxonomists for standard genome sequencing and annotation.</title>
        <authorList>
            <consortium name="The Broad Institute Genomics Platform"/>
            <consortium name="The Broad Institute Genome Sequencing Center for Infectious Disease"/>
            <person name="Wu L."/>
            <person name="Ma J."/>
        </authorList>
    </citation>
    <scope>NUCLEOTIDE SEQUENCE [LARGE SCALE GENOMIC DNA]</scope>
    <source>
        <strain evidence="2 3">JCM 13850</strain>
    </source>
</reference>
<evidence type="ECO:0000256" key="1">
    <source>
        <dbReference type="SAM" id="MobiDB-lite"/>
    </source>
</evidence>
<gene>
    <name evidence="2" type="ORF">GCM10009727_92980</name>
</gene>
<sequence length="78" mass="8392">MTDVKGRVYSEYLRAVGRVMPRPCRGSGGVRTMPRGTPAWSRPWGRTSTDAGARVDLFKADLDIPVEGGGAERVSGGR</sequence>
<organism evidence="2 3">
    <name type="scientific">Actinomadura napierensis</name>
    <dbReference type="NCBI Taxonomy" id="267854"/>
    <lineage>
        <taxon>Bacteria</taxon>
        <taxon>Bacillati</taxon>
        <taxon>Actinomycetota</taxon>
        <taxon>Actinomycetes</taxon>
        <taxon>Streptosporangiales</taxon>
        <taxon>Thermomonosporaceae</taxon>
        <taxon>Actinomadura</taxon>
    </lineage>
</organism>
<dbReference type="Proteomes" id="UP001501020">
    <property type="component" value="Unassembled WGS sequence"/>
</dbReference>
<name>A0ABN3AJ72_9ACTN</name>
<accession>A0ABN3AJ72</accession>
<keyword evidence="3" id="KW-1185">Reference proteome</keyword>
<dbReference type="EMBL" id="BAAAMR010000179">
    <property type="protein sequence ID" value="GAA2169709.1"/>
    <property type="molecule type" value="Genomic_DNA"/>
</dbReference>
<protein>
    <submittedName>
        <fullName evidence="2">Uncharacterized protein</fullName>
    </submittedName>
</protein>
<feature type="region of interest" description="Disordered" evidence="1">
    <location>
        <begin position="25"/>
        <end position="46"/>
    </location>
</feature>